<dbReference type="EMBL" id="MAAO01000016">
    <property type="protein sequence ID" value="OUR92911.1"/>
    <property type="molecule type" value="Genomic_DNA"/>
</dbReference>
<gene>
    <name evidence="1" type="ORF">A9Q84_20590</name>
</gene>
<reference evidence="2" key="1">
    <citation type="journal article" date="2017" name="Proc. Natl. Acad. Sci. U.S.A.">
        <title>Simulation of Deepwater Horizon oil plume reveals substrate specialization within a complex community of hydrocarbon-degraders.</title>
        <authorList>
            <person name="Hu P."/>
            <person name="Dubinsky E.A."/>
            <person name="Probst A.J."/>
            <person name="Wang J."/>
            <person name="Sieber C.M.K."/>
            <person name="Tom L.M."/>
            <person name="Gardinali P."/>
            <person name="Banfield J.F."/>
            <person name="Atlas R.M."/>
            <person name="Andersen G.L."/>
        </authorList>
    </citation>
    <scope>NUCLEOTIDE SEQUENCE [LARGE SCALE GENOMIC DNA]</scope>
</reference>
<evidence type="ECO:0000313" key="1">
    <source>
        <dbReference type="EMBL" id="OUR92911.1"/>
    </source>
</evidence>
<proteinExistence type="predicted"/>
<protein>
    <submittedName>
        <fullName evidence="1">Uncharacterized protein</fullName>
    </submittedName>
</protein>
<dbReference type="AlphaFoldDB" id="A0A1Y5F723"/>
<organism evidence="1 2">
    <name type="scientific">Halobacteriovorax marinus</name>
    <dbReference type="NCBI Taxonomy" id="97084"/>
    <lineage>
        <taxon>Bacteria</taxon>
        <taxon>Pseudomonadati</taxon>
        <taxon>Bdellovibrionota</taxon>
        <taxon>Bacteriovoracia</taxon>
        <taxon>Bacteriovoracales</taxon>
        <taxon>Halobacteriovoraceae</taxon>
        <taxon>Halobacteriovorax</taxon>
    </lineage>
</organism>
<accession>A0A1Y5F723</accession>
<name>A0A1Y5F723_9BACT</name>
<evidence type="ECO:0000313" key="2">
    <source>
        <dbReference type="Proteomes" id="UP000196531"/>
    </source>
</evidence>
<comment type="caution">
    <text evidence="1">The sequence shown here is derived from an EMBL/GenBank/DDBJ whole genome shotgun (WGS) entry which is preliminary data.</text>
</comment>
<dbReference type="Proteomes" id="UP000196531">
    <property type="component" value="Unassembled WGS sequence"/>
</dbReference>
<sequence length="231" mass="26884">MEDDSKEERRPESVLTAYRDRLKVLKQARDYSSRGDIPKSVERYSTYLNTLATYFKTTEDKLSPALFDAEKEISELLLISHAYWDLSKAYDRSPNLHKEAVRCLDQFVKFSIGFKFQHINAQMLKKFIKRKQAHNIKAFSKAHQKIQVESKGCFIATYSFGTEHQVTNDLRDFKSILVKSKIGIRLVEFYYSTSPSVVNLFEKAGATGKYINLLFLKPFLYCFSKMVKLIK</sequence>